<feature type="transmembrane region" description="Helical" evidence="1">
    <location>
        <begin position="103"/>
        <end position="120"/>
    </location>
</feature>
<reference evidence="5" key="4">
    <citation type="journal article" date="2019" name="Int. J. Syst. Evol. Microbiol.">
        <title>The Global Catalogue of Microorganisms (GCM) 10K type strain sequencing project: providing services to taxonomists for standard genome sequencing and annotation.</title>
        <authorList>
            <consortium name="The Broad Institute Genomics Platform"/>
            <consortium name="The Broad Institute Genome Sequencing Center for Infectious Disease"/>
            <person name="Wu L."/>
            <person name="Ma J."/>
        </authorList>
    </citation>
    <scope>NUCLEOTIDE SEQUENCE [LARGE SCALE GENOMIC DNA]</scope>
    <source>
        <strain evidence="5">CGMCC 1.12707</strain>
    </source>
</reference>
<feature type="transmembrane region" description="Helical" evidence="1">
    <location>
        <begin position="425"/>
        <end position="447"/>
    </location>
</feature>
<organism evidence="3 4">
    <name type="scientific">Chishuiella changwenlii</name>
    <dbReference type="NCBI Taxonomy" id="1434701"/>
    <lineage>
        <taxon>Bacteria</taxon>
        <taxon>Pseudomonadati</taxon>
        <taxon>Bacteroidota</taxon>
        <taxon>Flavobacteriia</taxon>
        <taxon>Flavobacteriales</taxon>
        <taxon>Weeksellaceae</taxon>
        <taxon>Chishuiella</taxon>
    </lineage>
</organism>
<dbReference type="OrthoDB" id="996104at2"/>
<evidence type="ECO:0000313" key="5">
    <source>
        <dbReference type="Proteomes" id="UP000650994"/>
    </source>
</evidence>
<evidence type="ECO:0000313" key="4">
    <source>
        <dbReference type="Proteomes" id="UP000184120"/>
    </source>
</evidence>
<dbReference type="EMBL" id="FRBH01000007">
    <property type="protein sequence ID" value="SHL20863.1"/>
    <property type="molecule type" value="Genomic_DNA"/>
</dbReference>
<dbReference type="Proteomes" id="UP000184120">
    <property type="component" value="Unassembled WGS sequence"/>
</dbReference>
<sequence>MFKKLNQTLITKYPLIWNLKYIWILLAAISINIIAFINGFLFFSKRNQLQESRLFDGFTEGGTFVNYIFASIIIIIIWLYFYIKNNRFKSFYPTSRNYLFKEFLALFFLFFVFLYIPNSFKLGIKYRVANTISNEQYFKDIDIINRAQAFTLQPNFGYNNSSRNLAVPVFDSLVSEKETKQLFEQNFIAYKKQYPKAEKHFIEPYFRNPEFEILLEKHFPQRKNYQPSGFTTNHVRLNEKDPNDYDSYVAPNSYATEYVGGYIPPVEEKADSVKEYYHLESLYNYSRLAFENKNDTAKNHAYYDKELITLLQKNDRKAIETLLVDYTKLLDKNEIGYEFKKSTWLNYIPQYPYYFIDYQLGKNNSYPNGEIEKDYINQSSLNEVYNNFEKAKFQSSWLENIEYYMMFAIGFAVFLVTFRFSSFKVWLISIVGAGILSILGSVLGLGISSVFNYNNYTPYIILILFYILFIVIMSSGLRTKQYKLITGVNLNWFVATNIFIGIVLLGFYTDIRADMLYDPTSKISIYQLREENAELRLLKQIADIFIYVNPILYIISFYFIINLYKNWQAMPEE</sequence>
<dbReference type="RefSeq" id="WP_072932069.1">
    <property type="nucleotide sequence ID" value="NZ_BMFL01000001.1"/>
</dbReference>
<accession>A0A1M6YS06</accession>
<feature type="transmembrane region" description="Helical" evidence="1">
    <location>
        <begin position="544"/>
        <end position="564"/>
    </location>
</feature>
<feature type="transmembrane region" description="Helical" evidence="1">
    <location>
        <begin position="64"/>
        <end position="83"/>
    </location>
</feature>
<dbReference type="STRING" id="1434701.SAMN05443634_1076"/>
<evidence type="ECO:0000313" key="3">
    <source>
        <dbReference type="EMBL" id="SHL20863.1"/>
    </source>
</evidence>
<reference evidence="3" key="2">
    <citation type="submission" date="2016-11" db="EMBL/GenBank/DDBJ databases">
        <authorList>
            <person name="Jaros S."/>
            <person name="Januszkiewicz K."/>
            <person name="Wedrychowicz H."/>
        </authorList>
    </citation>
    <scope>NUCLEOTIDE SEQUENCE [LARGE SCALE GENOMIC DNA]</scope>
    <source>
        <strain evidence="3">DSM 27989</strain>
    </source>
</reference>
<keyword evidence="1" id="KW-1133">Transmembrane helix</keyword>
<protein>
    <submittedName>
        <fullName evidence="3">Uncharacterized protein</fullName>
    </submittedName>
</protein>
<reference evidence="4" key="3">
    <citation type="submission" date="2016-11" db="EMBL/GenBank/DDBJ databases">
        <authorList>
            <person name="Varghese N."/>
            <person name="Submissions S."/>
        </authorList>
    </citation>
    <scope>NUCLEOTIDE SEQUENCE [LARGE SCALE GENOMIC DNA]</scope>
    <source>
        <strain evidence="4">DSM 27989</strain>
    </source>
</reference>
<proteinExistence type="predicted"/>
<dbReference type="EMBL" id="BMFL01000001">
    <property type="protein sequence ID" value="GGE88504.1"/>
    <property type="molecule type" value="Genomic_DNA"/>
</dbReference>
<gene>
    <name evidence="2" type="ORF">GCM10010984_02760</name>
    <name evidence="3" type="ORF">SAMN05443634_1076</name>
</gene>
<keyword evidence="1" id="KW-0472">Membrane</keyword>
<keyword evidence="1" id="KW-0812">Transmembrane</keyword>
<reference evidence="2" key="5">
    <citation type="submission" date="2024-05" db="EMBL/GenBank/DDBJ databases">
        <authorList>
            <person name="Sun Q."/>
            <person name="Zhou Y."/>
        </authorList>
    </citation>
    <scope>NUCLEOTIDE SEQUENCE</scope>
    <source>
        <strain evidence="2">CGMCC 1.12707</strain>
    </source>
</reference>
<keyword evidence="5" id="KW-1185">Reference proteome</keyword>
<dbReference type="AlphaFoldDB" id="A0A1M6YS06"/>
<reference evidence="2" key="1">
    <citation type="journal article" date="2014" name="Int. J. Syst. Evol. Microbiol.">
        <title>Complete genome of a new Firmicutes species belonging to the dominant human colonic microbiota ('Ruminococcus bicirculans') reveals two chromosomes and a selective capacity to utilize plant glucans.</title>
        <authorList>
            <consortium name="NISC Comparative Sequencing Program"/>
            <person name="Wegmann U."/>
            <person name="Louis P."/>
            <person name="Goesmann A."/>
            <person name="Henrissat B."/>
            <person name="Duncan S.H."/>
            <person name="Flint H.J."/>
        </authorList>
    </citation>
    <scope>NUCLEOTIDE SEQUENCE</scope>
    <source>
        <strain evidence="2">CGMCC 1.12707</strain>
    </source>
</reference>
<dbReference type="Proteomes" id="UP000650994">
    <property type="component" value="Unassembled WGS sequence"/>
</dbReference>
<name>A0A1M6YS06_9FLAO</name>
<feature type="transmembrane region" description="Helical" evidence="1">
    <location>
        <begin position="489"/>
        <end position="508"/>
    </location>
</feature>
<feature type="transmembrane region" description="Helical" evidence="1">
    <location>
        <begin position="401"/>
        <end position="418"/>
    </location>
</feature>
<feature type="transmembrane region" description="Helical" evidence="1">
    <location>
        <begin position="21"/>
        <end position="44"/>
    </location>
</feature>
<evidence type="ECO:0000313" key="2">
    <source>
        <dbReference type="EMBL" id="GGE88504.1"/>
    </source>
</evidence>
<feature type="transmembrane region" description="Helical" evidence="1">
    <location>
        <begin position="459"/>
        <end position="477"/>
    </location>
</feature>
<evidence type="ECO:0000256" key="1">
    <source>
        <dbReference type="SAM" id="Phobius"/>
    </source>
</evidence>